<dbReference type="InterPro" id="IPR000157">
    <property type="entry name" value="TIR_dom"/>
</dbReference>
<organism evidence="2 3">
    <name type="scientific">Candidatus Magnetoglobus multicellularis str. Araruama</name>
    <dbReference type="NCBI Taxonomy" id="890399"/>
    <lineage>
        <taxon>Bacteria</taxon>
        <taxon>Pseudomonadati</taxon>
        <taxon>Thermodesulfobacteriota</taxon>
        <taxon>Desulfobacteria</taxon>
        <taxon>Desulfobacterales</taxon>
        <taxon>Desulfobacteraceae</taxon>
        <taxon>Candidatus Magnetoglobus</taxon>
    </lineage>
</organism>
<gene>
    <name evidence="2" type="ORF">OMM_00952</name>
</gene>
<protein>
    <recommendedName>
        <fullName evidence="1">TIR domain-containing protein</fullName>
    </recommendedName>
</protein>
<accession>A0A1V1PF73</accession>
<dbReference type="Proteomes" id="UP000189670">
    <property type="component" value="Unassembled WGS sequence"/>
</dbReference>
<reference evidence="3" key="1">
    <citation type="submission" date="2012-11" db="EMBL/GenBank/DDBJ databases">
        <authorList>
            <person name="Lucero-Rivera Y.E."/>
            <person name="Tovar-Ramirez D."/>
        </authorList>
    </citation>
    <scope>NUCLEOTIDE SEQUENCE [LARGE SCALE GENOMIC DNA]</scope>
    <source>
        <strain evidence="3">Araruama</strain>
    </source>
</reference>
<dbReference type="InterPro" id="IPR035897">
    <property type="entry name" value="Toll_tir_struct_dom_sf"/>
</dbReference>
<name>A0A1V1PF73_9BACT</name>
<evidence type="ECO:0000313" key="3">
    <source>
        <dbReference type="Proteomes" id="UP000189670"/>
    </source>
</evidence>
<dbReference type="EMBL" id="ATBP01000059">
    <property type="protein sequence ID" value="ETR73450.1"/>
    <property type="molecule type" value="Genomic_DNA"/>
</dbReference>
<feature type="domain" description="TIR" evidence="1">
    <location>
        <begin position="175"/>
        <end position="249"/>
    </location>
</feature>
<evidence type="ECO:0000259" key="1">
    <source>
        <dbReference type="Pfam" id="PF01582"/>
    </source>
</evidence>
<dbReference type="Pfam" id="PF01582">
    <property type="entry name" value="TIR"/>
    <property type="match status" value="1"/>
</dbReference>
<dbReference type="Gene3D" id="3.40.50.10140">
    <property type="entry name" value="Toll/interleukin-1 receptor homology (TIR) domain"/>
    <property type="match status" value="1"/>
</dbReference>
<dbReference type="AlphaFoldDB" id="A0A1V1PF73"/>
<sequence>MNYIVNPGFHFESNNDEGIVIDIETLVDDLGYSLNDKEVKLIYRTNETTCIPVRAVVAHMPEKDRFHAVTTLGFGERIRSCSYHCKENRRYYQCRAQFDQSFQDDQVKPVFEQKSNFDQDNIIYDFRVIQDNIIEIYADSQYSLTQTGWHRWVRDHFSHLYGDFKLIIDPLWEVPSELLEDVPCNVVEFFLDSTSLSRTGIIIDEIKTAIEKSAMLLIIYSDTYLTRPFCLLEQELFKGYNKQNRLIVIQKSEINKHHTEQNEFNIVKYFGTDFSCWDFIEQTYKLAEDVTQKLDELQKIHSMKTVYLAKPFWNINDSNFKLIQSQLAGMLCSVCTPERSEIIEKSSTTETLYQVKEKDKESFTKEIEDKLTYARLYIHTLDAKQLRPDDRHQLFMATERGYINNKCKLFIQGGNTNFFIKQQKDETVVQMINQCECYSLLDTDIKAFIKIVENDLELEQPPDRSVGCAAQYIDFFKNTPGHLRNYMYRT</sequence>
<dbReference type="SUPFAM" id="SSF52200">
    <property type="entry name" value="Toll/Interleukin receptor TIR domain"/>
    <property type="match status" value="1"/>
</dbReference>
<proteinExistence type="predicted"/>
<evidence type="ECO:0000313" key="2">
    <source>
        <dbReference type="EMBL" id="ETR73450.1"/>
    </source>
</evidence>
<dbReference type="GO" id="GO:0007165">
    <property type="term" value="P:signal transduction"/>
    <property type="evidence" value="ECO:0007669"/>
    <property type="project" value="InterPro"/>
</dbReference>
<comment type="caution">
    <text evidence="2">The sequence shown here is derived from an EMBL/GenBank/DDBJ whole genome shotgun (WGS) entry which is preliminary data.</text>
</comment>